<name>A0ABQ3XRQ5_9ACTN</name>
<evidence type="ECO:0000313" key="3">
    <source>
        <dbReference type="EMBL" id="GID61187.1"/>
    </source>
</evidence>
<feature type="compositionally biased region" description="Low complexity" evidence="1">
    <location>
        <begin position="90"/>
        <end position="102"/>
    </location>
</feature>
<accession>A0ABQ3XRQ5</accession>
<dbReference type="InterPro" id="IPR037053">
    <property type="entry name" value="Phage_tail_collar_dom_sf"/>
</dbReference>
<proteinExistence type="predicted"/>
<evidence type="ECO:0000259" key="2">
    <source>
        <dbReference type="Pfam" id="PF07484"/>
    </source>
</evidence>
<dbReference type="SUPFAM" id="SSF88874">
    <property type="entry name" value="Receptor-binding domain of short tail fibre protein gp12"/>
    <property type="match status" value="1"/>
</dbReference>
<dbReference type="Pfam" id="PF07484">
    <property type="entry name" value="Collar"/>
    <property type="match status" value="1"/>
</dbReference>
<dbReference type="InterPro" id="IPR011083">
    <property type="entry name" value="Phage_tail_collar_dom"/>
</dbReference>
<evidence type="ECO:0000313" key="4">
    <source>
        <dbReference type="Proteomes" id="UP000612282"/>
    </source>
</evidence>
<organism evidence="3 4">
    <name type="scientific">Actinoplanes couchii</name>
    <dbReference type="NCBI Taxonomy" id="403638"/>
    <lineage>
        <taxon>Bacteria</taxon>
        <taxon>Bacillati</taxon>
        <taxon>Actinomycetota</taxon>
        <taxon>Actinomycetes</taxon>
        <taxon>Micromonosporales</taxon>
        <taxon>Micromonosporaceae</taxon>
        <taxon>Actinoplanes</taxon>
    </lineage>
</organism>
<dbReference type="EMBL" id="BOMG01000120">
    <property type="protein sequence ID" value="GID61187.1"/>
    <property type="molecule type" value="Genomic_DNA"/>
</dbReference>
<feature type="domain" description="Phage tail collar" evidence="2">
    <location>
        <begin position="32"/>
        <end position="80"/>
    </location>
</feature>
<evidence type="ECO:0000256" key="1">
    <source>
        <dbReference type="SAM" id="MobiDB-lite"/>
    </source>
</evidence>
<protein>
    <recommendedName>
        <fullName evidence="2">Phage tail collar domain-containing protein</fullName>
    </recommendedName>
</protein>
<feature type="compositionally biased region" description="Polar residues" evidence="1">
    <location>
        <begin position="121"/>
        <end position="131"/>
    </location>
</feature>
<keyword evidence="4" id="KW-1185">Reference proteome</keyword>
<reference evidence="3 4" key="1">
    <citation type="submission" date="2021-01" db="EMBL/GenBank/DDBJ databases">
        <title>Whole genome shotgun sequence of Actinoplanes couchii NBRC 106145.</title>
        <authorList>
            <person name="Komaki H."/>
            <person name="Tamura T."/>
        </authorList>
    </citation>
    <scope>NUCLEOTIDE SEQUENCE [LARGE SCALE GENOMIC DNA]</scope>
    <source>
        <strain evidence="3 4">NBRC 106145</strain>
    </source>
</reference>
<gene>
    <name evidence="3" type="ORF">Aco03nite_095910</name>
</gene>
<dbReference type="Proteomes" id="UP000612282">
    <property type="component" value="Unassembled WGS sequence"/>
</dbReference>
<dbReference type="Gene3D" id="3.90.1340.10">
    <property type="entry name" value="Phage tail collar domain"/>
    <property type="match status" value="1"/>
</dbReference>
<feature type="region of interest" description="Disordered" evidence="1">
    <location>
        <begin position="90"/>
        <end position="133"/>
    </location>
</feature>
<sequence>MTTKSQAKPLVPVGQMVVGTVTPYAARVDAAAIEERGWLYCDGRELSRSDYEDLFRVIGTLHGGGDGSTTFNLPDYRGYFLRGVDAGAGRDPGAATRTAAAPGGMGGDECGSVQGGATAAPRQSFTTSTDGQHTHDVWHIPTNSSLYAIAGSHLSIWNDGNAGTDTAGAHQHTVTDGGDQETRPENAYVAFIIRYRA</sequence>
<comment type="caution">
    <text evidence="3">The sequence shown here is derived from an EMBL/GenBank/DDBJ whole genome shotgun (WGS) entry which is preliminary data.</text>
</comment>